<reference evidence="12" key="1">
    <citation type="submission" date="2016-11" db="EMBL/GenBank/DDBJ databases">
        <authorList>
            <person name="Varghese N."/>
            <person name="Submissions S."/>
        </authorList>
    </citation>
    <scope>NUCLEOTIDE SEQUENCE [LARGE SCALE GENOMIC DNA]</scope>
    <source>
        <strain evidence="12">DSM 12395</strain>
    </source>
</reference>
<keyword evidence="8 9" id="KW-0456">Lyase</keyword>
<dbReference type="InterPro" id="IPR001468">
    <property type="entry name" value="Indole-3-GlycerolPSynthase_CS"/>
</dbReference>
<evidence type="ECO:0000313" key="12">
    <source>
        <dbReference type="Proteomes" id="UP000184148"/>
    </source>
</evidence>
<sequence length="265" mass="28845">MILQRIIESKKQEVEKLKRTSDLRDMARQITKLPPARDFKKAIGLPGSVSLIAEIKKASPSKGILCPDFDHRRLARIYSENGAAAISVLTDAPFFRGHLAYLEEVRQETELPLLRKDFIMDPLQLYQSRLAGADAVLLIAAVLSDEELTQLLALAEDLGLQALVEVHTQEELMRVLQAGAEIIGINNRNLHTFDTDLVTTGTLMGLINGPGITVVSESGIHNREHIQFLNSLGVHAALVGEALVTARDIGCKVRELAGGGGCIAS</sequence>
<dbReference type="GO" id="GO:0004640">
    <property type="term" value="F:phosphoribosylanthranilate isomerase activity"/>
    <property type="evidence" value="ECO:0007669"/>
    <property type="project" value="TreeGrafter"/>
</dbReference>
<dbReference type="STRING" id="1121429.SAMN02745133_01762"/>
<dbReference type="InterPro" id="IPR013785">
    <property type="entry name" value="Aldolase_TIM"/>
</dbReference>
<dbReference type="Gene3D" id="3.20.20.70">
    <property type="entry name" value="Aldolase class I"/>
    <property type="match status" value="1"/>
</dbReference>
<evidence type="ECO:0000256" key="1">
    <source>
        <dbReference type="ARBA" id="ARBA00001633"/>
    </source>
</evidence>
<accession>A0A1M4YP77</accession>
<evidence type="ECO:0000256" key="9">
    <source>
        <dbReference type="HAMAP-Rule" id="MF_00134"/>
    </source>
</evidence>
<dbReference type="InterPro" id="IPR013798">
    <property type="entry name" value="Indole-3-glycerol_P_synth_dom"/>
</dbReference>
<dbReference type="PANTHER" id="PTHR22854:SF2">
    <property type="entry name" value="INDOLE-3-GLYCEROL-PHOSPHATE SYNTHASE"/>
    <property type="match status" value="1"/>
</dbReference>
<feature type="domain" description="Indole-3-glycerol phosphate synthase" evidence="10">
    <location>
        <begin position="3"/>
        <end position="256"/>
    </location>
</feature>
<gene>
    <name evidence="9" type="primary">trpC</name>
    <name evidence="11" type="ORF">SAMN02745133_01762</name>
</gene>
<keyword evidence="7 9" id="KW-0057">Aromatic amino acid biosynthesis</keyword>
<evidence type="ECO:0000256" key="8">
    <source>
        <dbReference type="ARBA" id="ARBA00023239"/>
    </source>
</evidence>
<dbReference type="EC" id="4.1.1.48" evidence="9"/>
<evidence type="ECO:0000256" key="6">
    <source>
        <dbReference type="ARBA" id="ARBA00022822"/>
    </source>
</evidence>
<comment type="pathway">
    <text evidence="2 9">Amino-acid biosynthesis; L-tryptophan biosynthesis; L-tryptophan from chorismate: step 4/5.</text>
</comment>
<name>A0A1M4YP77_9FIRM</name>
<evidence type="ECO:0000256" key="3">
    <source>
        <dbReference type="ARBA" id="ARBA00008737"/>
    </source>
</evidence>
<dbReference type="SUPFAM" id="SSF51366">
    <property type="entry name" value="Ribulose-phoshate binding barrel"/>
    <property type="match status" value="1"/>
</dbReference>
<comment type="catalytic activity">
    <reaction evidence="1 9">
        <text>1-(2-carboxyphenylamino)-1-deoxy-D-ribulose 5-phosphate + H(+) = (1S,2R)-1-C-(indol-3-yl)glycerol 3-phosphate + CO2 + H2O</text>
        <dbReference type="Rhea" id="RHEA:23476"/>
        <dbReference type="ChEBI" id="CHEBI:15377"/>
        <dbReference type="ChEBI" id="CHEBI:15378"/>
        <dbReference type="ChEBI" id="CHEBI:16526"/>
        <dbReference type="ChEBI" id="CHEBI:58613"/>
        <dbReference type="ChEBI" id="CHEBI:58866"/>
        <dbReference type="EC" id="4.1.1.48"/>
    </reaction>
</comment>
<dbReference type="Pfam" id="PF00218">
    <property type="entry name" value="IGPS"/>
    <property type="match status" value="1"/>
</dbReference>
<keyword evidence="5 9" id="KW-0210">Decarboxylase</keyword>
<dbReference type="HAMAP" id="MF_00134_B">
    <property type="entry name" value="IGPS_B"/>
    <property type="match status" value="1"/>
</dbReference>
<comment type="similarity">
    <text evidence="3 9">Belongs to the TrpC family.</text>
</comment>
<evidence type="ECO:0000256" key="5">
    <source>
        <dbReference type="ARBA" id="ARBA00022793"/>
    </source>
</evidence>
<dbReference type="AlphaFoldDB" id="A0A1M4YP77"/>
<dbReference type="OrthoDB" id="9804217at2"/>
<proteinExistence type="inferred from homology"/>
<dbReference type="InterPro" id="IPR045186">
    <property type="entry name" value="Indole-3-glycerol_P_synth"/>
</dbReference>
<dbReference type="UniPathway" id="UPA00035">
    <property type="reaction ID" value="UER00043"/>
</dbReference>
<dbReference type="InterPro" id="IPR011060">
    <property type="entry name" value="RibuloseP-bd_barrel"/>
</dbReference>
<protein>
    <recommendedName>
        <fullName evidence="9">Indole-3-glycerol phosphate synthase</fullName>
        <shortName evidence="9">IGPS</shortName>
        <ecNumber evidence="9">4.1.1.48</ecNumber>
    </recommendedName>
</protein>
<dbReference type="EMBL" id="FQUY01000011">
    <property type="protein sequence ID" value="SHF07594.1"/>
    <property type="molecule type" value="Genomic_DNA"/>
</dbReference>
<evidence type="ECO:0000259" key="10">
    <source>
        <dbReference type="Pfam" id="PF00218"/>
    </source>
</evidence>
<evidence type="ECO:0000256" key="2">
    <source>
        <dbReference type="ARBA" id="ARBA00004696"/>
    </source>
</evidence>
<dbReference type="RefSeq" id="WP_073238800.1">
    <property type="nucleotide sequence ID" value="NZ_FQUY01000011.1"/>
</dbReference>
<evidence type="ECO:0000256" key="4">
    <source>
        <dbReference type="ARBA" id="ARBA00022605"/>
    </source>
</evidence>
<organism evidence="11 12">
    <name type="scientific">Desulforamulus putei DSM 12395</name>
    <dbReference type="NCBI Taxonomy" id="1121429"/>
    <lineage>
        <taxon>Bacteria</taxon>
        <taxon>Bacillati</taxon>
        <taxon>Bacillota</taxon>
        <taxon>Clostridia</taxon>
        <taxon>Eubacteriales</taxon>
        <taxon>Peptococcaceae</taxon>
        <taxon>Desulforamulus</taxon>
    </lineage>
</organism>
<dbReference type="FunFam" id="3.20.20.70:FF:000024">
    <property type="entry name" value="Indole-3-glycerol phosphate synthase"/>
    <property type="match status" value="1"/>
</dbReference>
<evidence type="ECO:0000256" key="7">
    <source>
        <dbReference type="ARBA" id="ARBA00023141"/>
    </source>
</evidence>
<dbReference type="Proteomes" id="UP000184148">
    <property type="component" value="Unassembled WGS sequence"/>
</dbReference>
<dbReference type="GO" id="GO:0004425">
    <property type="term" value="F:indole-3-glycerol-phosphate synthase activity"/>
    <property type="evidence" value="ECO:0007669"/>
    <property type="project" value="UniProtKB-UniRule"/>
</dbReference>
<dbReference type="GO" id="GO:0000162">
    <property type="term" value="P:L-tryptophan biosynthetic process"/>
    <property type="evidence" value="ECO:0007669"/>
    <property type="project" value="UniProtKB-UniRule"/>
</dbReference>
<keyword evidence="12" id="KW-1185">Reference proteome</keyword>
<dbReference type="CDD" id="cd00331">
    <property type="entry name" value="IGPS"/>
    <property type="match status" value="1"/>
</dbReference>
<dbReference type="PANTHER" id="PTHR22854">
    <property type="entry name" value="TRYPTOPHAN BIOSYNTHESIS PROTEIN"/>
    <property type="match status" value="1"/>
</dbReference>
<keyword evidence="6 9" id="KW-0822">Tryptophan biosynthesis</keyword>
<evidence type="ECO:0000313" key="11">
    <source>
        <dbReference type="EMBL" id="SHF07594.1"/>
    </source>
</evidence>
<keyword evidence="4 9" id="KW-0028">Amino-acid biosynthesis</keyword>
<dbReference type="NCBIfam" id="NF001377">
    <property type="entry name" value="PRK00278.2-4"/>
    <property type="match status" value="1"/>
</dbReference>
<dbReference type="PROSITE" id="PS00614">
    <property type="entry name" value="IGPS"/>
    <property type="match status" value="1"/>
</dbReference>